<sequence length="62" mass="6470">MSFPGQVARLFGVARGEVYLLSAVGKASISSGYFSGSRLAAIGETVMERIASGEEGCRKNSI</sequence>
<dbReference type="AlphaFoldDB" id="A0A0H1R5C8"/>
<dbReference type="STRING" id="1550566.SZ63_07560"/>
<dbReference type="OrthoDB" id="107421at2157"/>
<proteinExistence type="predicted"/>
<evidence type="ECO:0000313" key="1">
    <source>
        <dbReference type="EMBL" id="KLK87877.1"/>
    </source>
</evidence>
<comment type="caution">
    <text evidence="1">The sequence shown here is derived from an EMBL/GenBank/DDBJ whole genome shotgun (WGS) entry which is preliminary data.</text>
</comment>
<organism evidence="1 2">
    <name type="scientific">Methanoculleus sediminis</name>
    <dbReference type="NCBI Taxonomy" id="1550566"/>
    <lineage>
        <taxon>Archaea</taxon>
        <taxon>Methanobacteriati</taxon>
        <taxon>Methanobacteriota</taxon>
        <taxon>Stenosarchaea group</taxon>
        <taxon>Methanomicrobia</taxon>
        <taxon>Methanomicrobiales</taxon>
        <taxon>Methanomicrobiaceae</taxon>
        <taxon>Methanoculleus</taxon>
    </lineage>
</organism>
<keyword evidence="2" id="KW-1185">Reference proteome</keyword>
<dbReference type="PATRIC" id="fig|1550566.3.peg.1641"/>
<evidence type="ECO:0000313" key="2">
    <source>
        <dbReference type="Proteomes" id="UP000035301"/>
    </source>
</evidence>
<gene>
    <name evidence="1" type="ORF">SZ63_07560</name>
</gene>
<dbReference type="EMBL" id="JXOJ01000003">
    <property type="protein sequence ID" value="KLK87877.1"/>
    <property type="molecule type" value="Genomic_DNA"/>
</dbReference>
<dbReference type="Proteomes" id="UP000035301">
    <property type="component" value="Unassembled WGS sequence"/>
</dbReference>
<accession>A0A0H1R5C8</accession>
<dbReference type="RefSeq" id="WP_048183866.1">
    <property type="nucleotide sequence ID" value="NZ_JXOJ01000003.1"/>
</dbReference>
<name>A0A0H1R5C8_9EURY</name>
<reference evidence="1 2" key="1">
    <citation type="journal article" date="2015" name="Int. J. Syst. Evol. Microbiol.">
        <title>Methanoculleus sediminis sp. nov., a methanogen from sediments near a submarine mud volcano.</title>
        <authorList>
            <person name="Chen S.C."/>
            <person name="Chen M.F."/>
            <person name="Lai M.C."/>
            <person name="Weng C.Y."/>
            <person name="Wu S.Y."/>
            <person name="Lin S."/>
            <person name="Yang T.F."/>
            <person name="Chen P.C."/>
        </authorList>
    </citation>
    <scope>NUCLEOTIDE SEQUENCE [LARGE SCALE GENOMIC DNA]</scope>
    <source>
        <strain evidence="1 2">S3Fa</strain>
    </source>
</reference>
<protein>
    <submittedName>
        <fullName evidence="1">Uncharacterized protein</fullName>
    </submittedName>
</protein>